<evidence type="ECO:0000313" key="1">
    <source>
        <dbReference type="EMBL" id="KAF1936302.1"/>
    </source>
</evidence>
<dbReference type="EMBL" id="ML976197">
    <property type="protein sequence ID" value="KAF1936302.1"/>
    <property type="molecule type" value="Genomic_DNA"/>
</dbReference>
<accession>A0A6A5S8E2</accession>
<dbReference type="AlphaFoldDB" id="A0A6A5S8E2"/>
<reference evidence="1" key="1">
    <citation type="journal article" date="2020" name="Stud. Mycol.">
        <title>101 Dothideomycetes genomes: a test case for predicting lifestyles and emergence of pathogens.</title>
        <authorList>
            <person name="Haridas S."/>
            <person name="Albert R."/>
            <person name="Binder M."/>
            <person name="Bloem J."/>
            <person name="Labutti K."/>
            <person name="Salamov A."/>
            <person name="Andreopoulos B."/>
            <person name="Baker S."/>
            <person name="Barry K."/>
            <person name="Bills G."/>
            <person name="Bluhm B."/>
            <person name="Cannon C."/>
            <person name="Castanera R."/>
            <person name="Culley D."/>
            <person name="Daum C."/>
            <person name="Ezra D."/>
            <person name="Gonzalez J."/>
            <person name="Henrissat B."/>
            <person name="Kuo A."/>
            <person name="Liang C."/>
            <person name="Lipzen A."/>
            <person name="Lutzoni F."/>
            <person name="Magnuson J."/>
            <person name="Mondo S."/>
            <person name="Nolan M."/>
            <person name="Ohm R."/>
            <person name="Pangilinan J."/>
            <person name="Park H.-J."/>
            <person name="Ramirez L."/>
            <person name="Alfaro M."/>
            <person name="Sun H."/>
            <person name="Tritt A."/>
            <person name="Yoshinaga Y."/>
            <person name="Zwiers L.-H."/>
            <person name="Turgeon B."/>
            <person name="Goodwin S."/>
            <person name="Spatafora J."/>
            <person name="Crous P."/>
            <person name="Grigoriev I."/>
        </authorList>
    </citation>
    <scope>NUCLEOTIDE SEQUENCE</scope>
    <source>
        <strain evidence="1">CBS 161.51</strain>
    </source>
</reference>
<organism evidence="1 2">
    <name type="scientific">Clathrospora elynae</name>
    <dbReference type="NCBI Taxonomy" id="706981"/>
    <lineage>
        <taxon>Eukaryota</taxon>
        <taxon>Fungi</taxon>
        <taxon>Dikarya</taxon>
        <taxon>Ascomycota</taxon>
        <taxon>Pezizomycotina</taxon>
        <taxon>Dothideomycetes</taxon>
        <taxon>Pleosporomycetidae</taxon>
        <taxon>Pleosporales</taxon>
        <taxon>Diademaceae</taxon>
        <taxon>Clathrospora</taxon>
    </lineage>
</organism>
<gene>
    <name evidence="1" type="ORF">EJ02DRAFT_427624</name>
</gene>
<protein>
    <submittedName>
        <fullName evidence="1">Uncharacterized protein</fullName>
    </submittedName>
</protein>
<keyword evidence="2" id="KW-1185">Reference proteome</keyword>
<dbReference type="Proteomes" id="UP000800038">
    <property type="component" value="Unassembled WGS sequence"/>
</dbReference>
<evidence type="ECO:0000313" key="2">
    <source>
        <dbReference type="Proteomes" id="UP000800038"/>
    </source>
</evidence>
<sequence>MDVDDKPDAKVVLLPFGQLKNLSITGRAASSIPILPWLETLQIQYPSWFELAVAEAAAVKPFGSSKGLVKLQKMKFDAVLLEPAIDQSFFDLMNPFTFLPGGFTSIVLTNIHYRALDDLCNRVTEVTRKDPQLFVNPLKKVALFVQLKDHCWHTRPDKAHIKEAADFIDAKGIPYFYTNLFEYYNISKEAG</sequence>
<name>A0A6A5S8E2_9PLEO</name>
<proteinExistence type="predicted"/>